<accession>A0A2T0BIG3</accession>
<dbReference type="Proteomes" id="UP000239471">
    <property type="component" value="Unassembled WGS sequence"/>
</dbReference>
<dbReference type="EMBL" id="PVXQ01000006">
    <property type="protein sequence ID" value="PRR83637.1"/>
    <property type="molecule type" value="Genomic_DNA"/>
</dbReference>
<comment type="caution">
    <text evidence="1">The sequence shown here is derived from an EMBL/GenBank/DDBJ whole genome shotgun (WGS) entry which is preliminary data.</text>
</comment>
<dbReference type="InterPro" id="IPR037208">
    <property type="entry name" value="Spo0E-like_sf"/>
</dbReference>
<dbReference type="Pfam" id="PF09388">
    <property type="entry name" value="SpoOE-like"/>
    <property type="match status" value="1"/>
</dbReference>
<reference evidence="1 2" key="1">
    <citation type="submission" date="2018-03" db="EMBL/GenBank/DDBJ databases">
        <title>Genome sequence of Clostridium vincentii DSM 10228.</title>
        <authorList>
            <person name="Poehlein A."/>
            <person name="Daniel R."/>
        </authorList>
    </citation>
    <scope>NUCLEOTIDE SEQUENCE [LARGE SCALE GENOMIC DNA]</scope>
    <source>
        <strain evidence="1 2">DSM 10228</strain>
    </source>
</reference>
<protein>
    <recommendedName>
        <fullName evidence="3">Spo0E like sporulation regulatory protein</fullName>
    </recommendedName>
</protein>
<dbReference type="SUPFAM" id="SSF140500">
    <property type="entry name" value="BAS1536-like"/>
    <property type="match status" value="1"/>
</dbReference>
<organism evidence="1 2">
    <name type="scientific">Clostridium vincentii</name>
    <dbReference type="NCBI Taxonomy" id="52704"/>
    <lineage>
        <taxon>Bacteria</taxon>
        <taxon>Bacillati</taxon>
        <taxon>Bacillota</taxon>
        <taxon>Clostridia</taxon>
        <taxon>Eubacteriales</taxon>
        <taxon>Clostridiaceae</taxon>
        <taxon>Clostridium</taxon>
    </lineage>
</organism>
<evidence type="ECO:0000313" key="2">
    <source>
        <dbReference type="Proteomes" id="UP000239471"/>
    </source>
</evidence>
<dbReference type="AlphaFoldDB" id="A0A2T0BIG3"/>
<gene>
    <name evidence="1" type="ORF">CLVI_08870</name>
</gene>
<dbReference type="InterPro" id="IPR018540">
    <property type="entry name" value="Spo0E-like"/>
</dbReference>
<evidence type="ECO:0008006" key="3">
    <source>
        <dbReference type="Google" id="ProtNLM"/>
    </source>
</evidence>
<dbReference type="OrthoDB" id="9961547at2"/>
<name>A0A2T0BIG3_9CLOT</name>
<evidence type="ECO:0000313" key="1">
    <source>
        <dbReference type="EMBL" id="PRR83637.1"/>
    </source>
</evidence>
<dbReference type="RefSeq" id="WP_106058912.1">
    <property type="nucleotide sequence ID" value="NZ_PVXQ01000006.1"/>
</dbReference>
<keyword evidence="2" id="KW-1185">Reference proteome</keyword>
<proteinExistence type="predicted"/>
<dbReference type="GO" id="GO:0043937">
    <property type="term" value="P:regulation of sporulation"/>
    <property type="evidence" value="ECO:0007669"/>
    <property type="project" value="InterPro"/>
</dbReference>
<sequence length="58" mass="7049">MNREINYYIDKVQLKRDIEELRDVLNEICATDEDTEQLKKRLSVSKKMDKLIVKYMNK</sequence>